<sequence>MFYNSSYSHRHIRRFCADYGMPITIVAASGLAYWGRFDPYVVVENMRLPTNAAFQPAGNREWLVRFWNLPGKYVGIAFPFGFVLFILFYFDANVSSLIAQGSEFPLRKPPGFHWDFFLLGITTFIAGLLGIPAPNGLIPQAPMHTAALVVMGRDKRDEETALQGEGAQSNDEKTPAKPEEVKEVPVSVVEQRVSNLAQGSIYCVKGAVKSETKGGGNVSFLLAALQLALLARSSTSTSLAIRHLGLDFAAAGRATARKAMHNPLMFDVE</sequence>
<reference evidence="1" key="1">
    <citation type="submission" date="2023-04" db="EMBL/GenBank/DDBJ databases">
        <title>Draft Genome sequencing of Naganishia species isolated from polar environments using Oxford Nanopore Technology.</title>
        <authorList>
            <person name="Leo P."/>
            <person name="Venkateswaran K."/>
        </authorList>
    </citation>
    <scope>NUCLEOTIDE SEQUENCE</scope>
    <source>
        <strain evidence="1">MNA-CCFEE 5261</strain>
    </source>
</reference>
<evidence type="ECO:0000313" key="1">
    <source>
        <dbReference type="EMBL" id="KAJ9100093.1"/>
    </source>
</evidence>
<proteinExistence type="predicted"/>
<dbReference type="EMBL" id="JASBWR010000066">
    <property type="protein sequence ID" value="KAJ9100093.1"/>
    <property type="molecule type" value="Genomic_DNA"/>
</dbReference>
<evidence type="ECO:0000313" key="2">
    <source>
        <dbReference type="Proteomes" id="UP001241377"/>
    </source>
</evidence>
<accession>A0ACC2VLQ1</accession>
<keyword evidence="2" id="KW-1185">Reference proteome</keyword>
<name>A0ACC2VLQ1_9TREE</name>
<comment type="caution">
    <text evidence="1">The sequence shown here is derived from an EMBL/GenBank/DDBJ whole genome shotgun (WGS) entry which is preliminary data.</text>
</comment>
<organism evidence="1 2">
    <name type="scientific">Naganishia cerealis</name>
    <dbReference type="NCBI Taxonomy" id="610337"/>
    <lineage>
        <taxon>Eukaryota</taxon>
        <taxon>Fungi</taxon>
        <taxon>Dikarya</taxon>
        <taxon>Basidiomycota</taxon>
        <taxon>Agaricomycotina</taxon>
        <taxon>Tremellomycetes</taxon>
        <taxon>Filobasidiales</taxon>
        <taxon>Filobasidiaceae</taxon>
        <taxon>Naganishia</taxon>
    </lineage>
</organism>
<dbReference type="Proteomes" id="UP001241377">
    <property type="component" value="Unassembled WGS sequence"/>
</dbReference>
<gene>
    <name evidence="1" type="ORF">QFC19_005773</name>
</gene>
<protein>
    <submittedName>
        <fullName evidence="1">Uncharacterized protein</fullName>
    </submittedName>
</protein>